<dbReference type="AlphaFoldDB" id="A0AAV4DXP9"/>
<protein>
    <submittedName>
        <fullName evidence="2">Uncharacterized protein</fullName>
    </submittedName>
</protein>
<proteinExistence type="predicted"/>
<comment type="caution">
    <text evidence="2">The sequence shown here is derived from an EMBL/GenBank/DDBJ whole genome shotgun (WGS) entry which is preliminary data.</text>
</comment>
<dbReference type="EMBL" id="BLXT01008455">
    <property type="protein sequence ID" value="GFO48984.1"/>
    <property type="molecule type" value="Genomic_DNA"/>
</dbReference>
<evidence type="ECO:0000256" key="1">
    <source>
        <dbReference type="SAM" id="MobiDB-lite"/>
    </source>
</evidence>
<organism evidence="2 3">
    <name type="scientific">Plakobranchus ocellatus</name>
    <dbReference type="NCBI Taxonomy" id="259542"/>
    <lineage>
        <taxon>Eukaryota</taxon>
        <taxon>Metazoa</taxon>
        <taxon>Spiralia</taxon>
        <taxon>Lophotrochozoa</taxon>
        <taxon>Mollusca</taxon>
        <taxon>Gastropoda</taxon>
        <taxon>Heterobranchia</taxon>
        <taxon>Euthyneura</taxon>
        <taxon>Panpulmonata</taxon>
        <taxon>Sacoglossa</taxon>
        <taxon>Placobranchoidea</taxon>
        <taxon>Plakobranchidae</taxon>
        <taxon>Plakobranchus</taxon>
    </lineage>
</organism>
<dbReference type="Proteomes" id="UP000735302">
    <property type="component" value="Unassembled WGS sequence"/>
</dbReference>
<reference evidence="2 3" key="1">
    <citation type="journal article" date="2021" name="Elife">
        <title>Chloroplast acquisition without the gene transfer in kleptoplastic sea slugs, Plakobranchus ocellatus.</title>
        <authorList>
            <person name="Maeda T."/>
            <person name="Takahashi S."/>
            <person name="Yoshida T."/>
            <person name="Shimamura S."/>
            <person name="Takaki Y."/>
            <person name="Nagai Y."/>
            <person name="Toyoda A."/>
            <person name="Suzuki Y."/>
            <person name="Arimoto A."/>
            <person name="Ishii H."/>
            <person name="Satoh N."/>
            <person name="Nishiyama T."/>
            <person name="Hasebe M."/>
            <person name="Maruyama T."/>
            <person name="Minagawa J."/>
            <person name="Obokata J."/>
            <person name="Shigenobu S."/>
        </authorList>
    </citation>
    <scope>NUCLEOTIDE SEQUENCE [LARGE SCALE GENOMIC DNA]</scope>
</reference>
<name>A0AAV4DXP9_9GAST</name>
<evidence type="ECO:0000313" key="2">
    <source>
        <dbReference type="EMBL" id="GFO48984.1"/>
    </source>
</evidence>
<gene>
    <name evidence="2" type="ORF">PoB_007548900</name>
</gene>
<accession>A0AAV4DXP9</accession>
<sequence>MGRAAKPSKNLNLSEAAKQDQEPLEDVQVHKGGRLHKPERQGGEKLLNLFSGPPAGQGASCGARTRGRKVLADLGVDSLSIVPPTPVKVRDQYQLPRRILTGDLRLSGHLQTRASMTDRLKLTFPRGGRSHGGFAYDFATKAILQS</sequence>
<evidence type="ECO:0000313" key="3">
    <source>
        <dbReference type="Proteomes" id="UP000735302"/>
    </source>
</evidence>
<feature type="region of interest" description="Disordered" evidence="1">
    <location>
        <begin position="1"/>
        <end position="46"/>
    </location>
</feature>
<keyword evidence="3" id="KW-1185">Reference proteome</keyword>